<feature type="compositionally biased region" description="Polar residues" evidence="1">
    <location>
        <begin position="532"/>
        <end position="543"/>
    </location>
</feature>
<feature type="compositionally biased region" description="Low complexity" evidence="1">
    <location>
        <begin position="423"/>
        <end position="438"/>
    </location>
</feature>
<protein>
    <recommendedName>
        <fullName evidence="2">Rab-GAP TBC domain-containing protein</fullName>
    </recommendedName>
</protein>
<dbReference type="InterPro" id="IPR050302">
    <property type="entry name" value="Rab_GAP_TBC_domain"/>
</dbReference>
<feature type="compositionally biased region" description="Basic and acidic residues" evidence="1">
    <location>
        <begin position="408"/>
        <end position="419"/>
    </location>
</feature>
<dbReference type="PANTHER" id="PTHR47219:SF25">
    <property type="entry name" value="RAB-GAP TBC DOMAIN-CONTAINING PROTEIN"/>
    <property type="match status" value="1"/>
</dbReference>
<dbReference type="AlphaFoldDB" id="A0A0X3PEC3"/>
<dbReference type="GO" id="GO:0005096">
    <property type="term" value="F:GTPase activator activity"/>
    <property type="evidence" value="ECO:0007669"/>
    <property type="project" value="TreeGrafter"/>
</dbReference>
<sequence length="769" mass="86665">MPGSLNIDSGNLKIIEKYKIGRSLYDLSRAPDDNFDASEIDYFGFYHSDGLTTRDREVEKKYRKKDVKRIGKWLRMTNSREFERFESDGRPFEELTRRVFKGIPPPIRTKMWPKLLRVQQAMRPNVYKTMLNYAFDTSTDIRQIDLDINRTFRSTTFFREAFGPRQQALFNILSAYSVYNSEVGYCQGMSDMAGMLLIYIADDEEAFWALAQLLNGPKHKMHSLFVRDFPGLTRFFKHHEKVLQVLLPAVYKHFQEQDVETCTYALKWYMQCFLGRLPISLTLRVWDIFLLDGEKILVAMAYNILKMHHKQLLQMDQAQIISFLQDDISKDFRFDDDDVIDSLKDRLEELRRHRLDKLPALGKDMLPTKTLGATPPVWQPQESVTSSELSSPCTADRSDLQNSIRSKNSTETRVSDDRRRTGRLLNGSGSENGGSFRSASSLSPLKFHSRHSGTPNSPPMTNPPYKSQRSAGRVVERASPLRAIHDLRKPKSVLDISSKTPEDVWFVPSKTGNRSTEKHSHSKSRPPLPKHSTASQMSDSSRFVASEGNPSDGPWTSGKRSSKSHSSRYADRKVSEPSTVKGRSKAGEDMVDSVPAATTNVAWSPSPDGHPNSPIWTTRAPGSGGRSGSTSKATKPVVYSKSLLSDESPVQNCSPAIRYQQPPLRWSTGPDFCLRTDFPLPEASAASASPISLGASSLYRSTAPPCTQPLYKVPCPDTHRVLALPLHSHLHSAQPPVSPPSQDTSVVYLTHPRDRHPVRSNPTCERSVF</sequence>
<dbReference type="Gene3D" id="1.10.8.270">
    <property type="entry name" value="putative rabgap domain of human tbc1 domain family member 14 like domains"/>
    <property type="match status" value="1"/>
</dbReference>
<dbReference type="SMART" id="SM00164">
    <property type="entry name" value="TBC"/>
    <property type="match status" value="1"/>
</dbReference>
<dbReference type="Pfam" id="PF00566">
    <property type="entry name" value="RabGAP-TBC"/>
    <property type="match status" value="1"/>
</dbReference>
<feature type="compositionally biased region" description="Polar residues" evidence="1">
    <location>
        <begin position="380"/>
        <end position="393"/>
    </location>
</feature>
<dbReference type="GO" id="GO:0031267">
    <property type="term" value="F:small GTPase binding"/>
    <property type="evidence" value="ECO:0007669"/>
    <property type="project" value="TreeGrafter"/>
</dbReference>
<evidence type="ECO:0000259" key="2">
    <source>
        <dbReference type="PROSITE" id="PS50086"/>
    </source>
</evidence>
<name>A0A0X3PEC3_SCHSO</name>
<feature type="domain" description="Rab-GAP TBC" evidence="2">
    <location>
        <begin position="102"/>
        <end position="293"/>
    </location>
</feature>
<dbReference type="EMBL" id="GEEE01012940">
    <property type="protein sequence ID" value="JAP50285.1"/>
    <property type="molecule type" value="Transcribed_RNA"/>
</dbReference>
<evidence type="ECO:0000313" key="3">
    <source>
        <dbReference type="EMBL" id="JAP50285.1"/>
    </source>
</evidence>
<reference evidence="3" key="1">
    <citation type="submission" date="2016-01" db="EMBL/GenBank/DDBJ databases">
        <title>Reference transcriptome for the parasite Schistocephalus solidus: insights into the molecular evolution of parasitism.</title>
        <authorList>
            <person name="Hebert F.O."/>
            <person name="Grambauer S."/>
            <person name="Barber I."/>
            <person name="Landry C.R."/>
            <person name="Aubin-Horth N."/>
        </authorList>
    </citation>
    <scope>NUCLEOTIDE SEQUENCE</scope>
</reference>
<dbReference type="PANTHER" id="PTHR47219">
    <property type="entry name" value="RAB GTPASE-ACTIVATING PROTEIN 1-LIKE"/>
    <property type="match status" value="1"/>
</dbReference>
<evidence type="ECO:0000256" key="1">
    <source>
        <dbReference type="SAM" id="MobiDB-lite"/>
    </source>
</evidence>
<dbReference type="InterPro" id="IPR000195">
    <property type="entry name" value="Rab-GAP-TBC_dom"/>
</dbReference>
<dbReference type="PROSITE" id="PS50086">
    <property type="entry name" value="TBC_RABGAP"/>
    <property type="match status" value="1"/>
</dbReference>
<accession>A0A0X3PEC3</accession>
<gene>
    <name evidence="3" type="ORF">TR160832</name>
</gene>
<proteinExistence type="predicted"/>
<dbReference type="SUPFAM" id="SSF47923">
    <property type="entry name" value="Ypt/Rab-GAP domain of gyp1p"/>
    <property type="match status" value="2"/>
</dbReference>
<dbReference type="Gene3D" id="1.10.472.80">
    <property type="entry name" value="Ypt/Rab-GAP domain of gyp1p, domain 3"/>
    <property type="match status" value="1"/>
</dbReference>
<feature type="region of interest" description="Disordered" evidence="1">
    <location>
        <begin position="504"/>
        <end position="634"/>
    </location>
</feature>
<feature type="region of interest" description="Disordered" evidence="1">
    <location>
        <begin position="365"/>
        <end position="483"/>
    </location>
</feature>
<dbReference type="FunFam" id="1.10.8.270:FF:000016">
    <property type="entry name" value="TBC1 domain family member 2A"/>
    <property type="match status" value="1"/>
</dbReference>
<dbReference type="FunFam" id="1.10.472.80:FF:000019">
    <property type="entry name" value="USP6 N-terminal like"/>
    <property type="match status" value="1"/>
</dbReference>
<organism evidence="3">
    <name type="scientific">Schistocephalus solidus</name>
    <name type="common">Tapeworm</name>
    <dbReference type="NCBI Taxonomy" id="70667"/>
    <lineage>
        <taxon>Eukaryota</taxon>
        <taxon>Metazoa</taxon>
        <taxon>Spiralia</taxon>
        <taxon>Lophotrochozoa</taxon>
        <taxon>Platyhelminthes</taxon>
        <taxon>Cestoda</taxon>
        <taxon>Eucestoda</taxon>
        <taxon>Diphyllobothriidea</taxon>
        <taxon>Diphyllobothriidae</taxon>
        <taxon>Schistocephalus</taxon>
    </lineage>
</organism>
<dbReference type="InterPro" id="IPR035969">
    <property type="entry name" value="Rab-GAP_TBC_sf"/>
</dbReference>